<dbReference type="AlphaFoldDB" id="A0A4C1TGJ1"/>
<comment type="caution">
    <text evidence="2">The sequence shown here is derived from an EMBL/GenBank/DDBJ whole genome shotgun (WGS) entry which is preliminary data.</text>
</comment>
<name>A0A4C1TGJ1_EUMVA</name>
<keyword evidence="3" id="KW-1185">Reference proteome</keyword>
<evidence type="ECO:0000256" key="1">
    <source>
        <dbReference type="SAM" id="MobiDB-lite"/>
    </source>
</evidence>
<sequence>MKRWYLVYFSTTASTAGRPSTLGRGASSTSRSSRRAPTGRAPCPSAGVSRPHRPRPAPAPPPPPPRHRTPSLTICRRRKAPGTPNARTATRCPAAEHRTRYSEAYRERDLYKGNNESLHSSVLTYGTSLKVSLSDTASAIAKAGPFCGRSPAFGVERPPEPAPRADFCVTLSLIGTFRLACD</sequence>
<reference evidence="2 3" key="1">
    <citation type="journal article" date="2019" name="Commun. Biol.">
        <title>The bagworm genome reveals a unique fibroin gene that provides high tensile strength.</title>
        <authorList>
            <person name="Kono N."/>
            <person name="Nakamura H."/>
            <person name="Ohtoshi R."/>
            <person name="Tomita M."/>
            <person name="Numata K."/>
            <person name="Arakawa K."/>
        </authorList>
    </citation>
    <scope>NUCLEOTIDE SEQUENCE [LARGE SCALE GENOMIC DNA]</scope>
</reference>
<evidence type="ECO:0000313" key="3">
    <source>
        <dbReference type="Proteomes" id="UP000299102"/>
    </source>
</evidence>
<evidence type="ECO:0000313" key="2">
    <source>
        <dbReference type="EMBL" id="GBP13602.1"/>
    </source>
</evidence>
<dbReference type="EMBL" id="BGZK01000058">
    <property type="protein sequence ID" value="GBP13602.1"/>
    <property type="molecule type" value="Genomic_DNA"/>
</dbReference>
<feature type="compositionally biased region" description="Basic residues" evidence="1">
    <location>
        <begin position="65"/>
        <end position="80"/>
    </location>
</feature>
<accession>A0A4C1TGJ1</accession>
<dbReference type="Proteomes" id="UP000299102">
    <property type="component" value="Unassembled WGS sequence"/>
</dbReference>
<feature type="compositionally biased region" description="Low complexity" evidence="1">
    <location>
        <begin position="23"/>
        <end position="42"/>
    </location>
</feature>
<protein>
    <submittedName>
        <fullName evidence="2">Uncharacterized protein</fullName>
    </submittedName>
</protein>
<organism evidence="2 3">
    <name type="scientific">Eumeta variegata</name>
    <name type="common">Bagworm moth</name>
    <name type="synonym">Eumeta japonica</name>
    <dbReference type="NCBI Taxonomy" id="151549"/>
    <lineage>
        <taxon>Eukaryota</taxon>
        <taxon>Metazoa</taxon>
        <taxon>Ecdysozoa</taxon>
        <taxon>Arthropoda</taxon>
        <taxon>Hexapoda</taxon>
        <taxon>Insecta</taxon>
        <taxon>Pterygota</taxon>
        <taxon>Neoptera</taxon>
        <taxon>Endopterygota</taxon>
        <taxon>Lepidoptera</taxon>
        <taxon>Glossata</taxon>
        <taxon>Ditrysia</taxon>
        <taxon>Tineoidea</taxon>
        <taxon>Psychidae</taxon>
        <taxon>Oiketicinae</taxon>
        <taxon>Eumeta</taxon>
    </lineage>
</organism>
<proteinExistence type="predicted"/>
<gene>
    <name evidence="2" type="ORF">EVAR_6941_1</name>
</gene>
<feature type="region of interest" description="Disordered" evidence="1">
    <location>
        <begin position="13"/>
        <end position="100"/>
    </location>
</feature>